<feature type="region of interest" description="Disordered" evidence="1">
    <location>
        <begin position="161"/>
        <end position="261"/>
    </location>
</feature>
<keyword evidence="3" id="KW-1185">Reference proteome</keyword>
<dbReference type="AlphaFoldDB" id="A0A9P6STZ4"/>
<comment type="caution">
    <text evidence="2">The sequence shown here is derived from an EMBL/GenBank/DDBJ whole genome shotgun (WGS) entry which is preliminary data.</text>
</comment>
<organism evidence="2 3">
    <name type="scientific">Modicella reniformis</name>
    <dbReference type="NCBI Taxonomy" id="1440133"/>
    <lineage>
        <taxon>Eukaryota</taxon>
        <taxon>Fungi</taxon>
        <taxon>Fungi incertae sedis</taxon>
        <taxon>Mucoromycota</taxon>
        <taxon>Mortierellomycotina</taxon>
        <taxon>Mortierellomycetes</taxon>
        <taxon>Mortierellales</taxon>
        <taxon>Mortierellaceae</taxon>
        <taxon>Modicella</taxon>
    </lineage>
</organism>
<gene>
    <name evidence="2" type="ORF">BGZ65_002733</name>
</gene>
<evidence type="ECO:0000313" key="2">
    <source>
        <dbReference type="EMBL" id="KAG0002333.1"/>
    </source>
</evidence>
<dbReference type="EMBL" id="JAAAHW010000448">
    <property type="protein sequence ID" value="KAG0002333.1"/>
    <property type="molecule type" value="Genomic_DNA"/>
</dbReference>
<feature type="compositionally biased region" description="Low complexity" evidence="1">
    <location>
        <begin position="247"/>
        <end position="256"/>
    </location>
</feature>
<feature type="region of interest" description="Disordered" evidence="1">
    <location>
        <begin position="319"/>
        <end position="357"/>
    </location>
</feature>
<protein>
    <submittedName>
        <fullName evidence="2">Uncharacterized protein</fullName>
    </submittedName>
</protein>
<feature type="compositionally biased region" description="Low complexity" evidence="1">
    <location>
        <begin position="190"/>
        <end position="207"/>
    </location>
</feature>
<reference evidence="2" key="1">
    <citation type="journal article" date="2020" name="Fungal Divers.">
        <title>Resolving the Mortierellaceae phylogeny through synthesis of multi-gene phylogenetics and phylogenomics.</title>
        <authorList>
            <person name="Vandepol N."/>
            <person name="Liber J."/>
            <person name="Desiro A."/>
            <person name="Na H."/>
            <person name="Kennedy M."/>
            <person name="Barry K."/>
            <person name="Grigoriev I.V."/>
            <person name="Miller A.N."/>
            <person name="O'Donnell K."/>
            <person name="Stajich J.E."/>
            <person name="Bonito G."/>
        </authorList>
    </citation>
    <scope>NUCLEOTIDE SEQUENCE</scope>
    <source>
        <strain evidence="2">MES-2147</strain>
    </source>
</reference>
<proteinExistence type="predicted"/>
<feature type="region of interest" description="Disordered" evidence="1">
    <location>
        <begin position="1"/>
        <end position="145"/>
    </location>
</feature>
<evidence type="ECO:0000313" key="3">
    <source>
        <dbReference type="Proteomes" id="UP000749646"/>
    </source>
</evidence>
<accession>A0A9P6STZ4</accession>
<dbReference type="OrthoDB" id="10666726at2759"/>
<name>A0A9P6STZ4_9FUNG</name>
<dbReference type="Proteomes" id="UP000749646">
    <property type="component" value="Unassembled WGS sequence"/>
</dbReference>
<feature type="non-terminal residue" evidence="2">
    <location>
        <position position="477"/>
    </location>
</feature>
<feature type="compositionally biased region" description="Low complexity" evidence="1">
    <location>
        <begin position="320"/>
        <end position="337"/>
    </location>
</feature>
<evidence type="ECO:0000256" key="1">
    <source>
        <dbReference type="SAM" id="MobiDB-lite"/>
    </source>
</evidence>
<feature type="compositionally biased region" description="Polar residues" evidence="1">
    <location>
        <begin position="124"/>
        <end position="145"/>
    </location>
</feature>
<sequence length="477" mass="50252">MPTSPSLSPAPSPCLPKVNETNIDTDAALLHNGPEATDVSEGTETTRGGGGEGERGDVQNVPQRSAPPRKRMSEENLKRASTYGKTSRRVALSSPPTPSFLQNQSLALAASAEPPPSPYPKGVVQSQDSSGLLSPPTQSTASSIADLSNCSSATMTTNMLGIKSPTLKPNVKFSQQDHHQSKLAPPIYQLSTPSTSNNSLLSGSVLPQNGIGSDGKPSGPTKEEPQQVQSTKRTHKPPSRLRTTGDSMSSSSSLASPLMENQNQQEHYLTTVLDDLKSKTHNVLRKAGLSMAPDAGLYADRGSSKPSDLKVVQMSPMTIPSPTTSNAASSTASVPNGKEGGGGRIAGFFGRPRSRSVKERPPVLMDARPILSSASSTVGIMSSTSSLFASATHTTAPSVPTNNSSGSNSGFRFERFRQWSITTGHQRSNSGPARHSDLSLLQKVSELEDSQLLDQAMEQGRAEGQHAHFAPLPSPKT</sequence>